<dbReference type="WBParaSite" id="ACRNAN_scaffold7085.g31184.t1">
    <property type="protein sequence ID" value="ACRNAN_scaffold7085.g31184.t1"/>
    <property type="gene ID" value="ACRNAN_scaffold7085.g31184"/>
</dbReference>
<dbReference type="GO" id="GO:0016298">
    <property type="term" value="F:lipase activity"/>
    <property type="evidence" value="ECO:0007669"/>
    <property type="project" value="TreeGrafter"/>
</dbReference>
<dbReference type="AlphaFoldDB" id="A0A914ECK3"/>
<dbReference type="Pfam" id="PF01674">
    <property type="entry name" value="Lipase_2"/>
    <property type="match status" value="1"/>
</dbReference>
<dbReference type="Proteomes" id="UP000887540">
    <property type="component" value="Unplaced"/>
</dbReference>
<reference evidence="2" key="1">
    <citation type="submission" date="2022-11" db="UniProtKB">
        <authorList>
            <consortium name="WormBaseParasite"/>
        </authorList>
    </citation>
    <scope>IDENTIFICATION</scope>
</reference>
<proteinExistence type="predicted"/>
<dbReference type="Gene3D" id="3.40.50.1820">
    <property type="entry name" value="alpha/beta hydrolase"/>
    <property type="match status" value="1"/>
</dbReference>
<dbReference type="FunFam" id="3.40.50.1820:FF:000191">
    <property type="entry name" value="LIPaSe related"/>
    <property type="match status" value="1"/>
</dbReference>
<accession>A0A914ECK3</accession>
<name>A0A914ECK3_9BILA</name>
<dbReference type="GO" id="GO:0016042">
    <property type="term" value="P:lipid catabolic process"/>
    <property type="evidence" value="ECO:0007669"/>
    <property type="project" value="InterPro"/>
</dbReference>
<keyword evidence="1" id="KW-1185">Reference proteome</keyword>
<dbReference type="PANTHER" id="PTHR32015">
    <property type="entry name" value="FASTING INDUCED LIPASE"/>
    <property type="match status" value="1"/>
</dbReference>
<dbReference type="InterPro" id="IPR002918">
    <property type="entry name" value="Lipase_EstA/Esterase_EstB"/>
</dbReference>
<dbReference type="PANTHER" id="PTHR32015:SF1">
    <property type="entry name" value="LIPASE"/>
    <property type="match status" value="1"/>
</dbReference>
<dbReference type="SUPFAM" id="SSF53474">
    <property type="entry name" value="alpha/beta-Hydrolases"/>
    <property type="match status" value="1"/>
</dbReference>
<organism evidence="1 2">
    <name type="scientific">Acrobeloides nanus</name>
    <dbReference type="NCBI Taxonomy" id="290746"/>
    <lineage>
        <taxon>Eukaryota</taxon>
        <taxon>Metazoa</taxon>
        <taxon>Ecdysozoa</taxon>
        <taxon>Nematoda</taxon>
        <taxon>Chromadorea</taxon>
        <taxon>Rhabditida</taxon>
        <taxon>Tylenchina</taxon>
        <taxon>Cephalobomorpha</taxon>
        <taxon>Cephaloboidea</taxon>
        <taxon>Cephalobidae</taxon>
        <taxon>Acrobeloides</taxon>
    </lineage>
</organism>
<evidence type="ECO:0000313" key="1">
    <source>
        <dbReference type="Proteomes" id="UP000887540"/>
    </source>
</evidence>
<dbReference type="InterPro" id="IPR029058">
    <property type="entry name" value="AB_hydrolase_fold"/>
</dbReference>
<protein>
    <submittedName>
        <fullName evidence="2">Lipase</fullName>
    </submittedName>
</protein>
<evidence type="ECO:0000313" key="2">
    <source>
        <dbReference type="WBParaSite" id="ACRNAN_scaffold7085.g31184.t1"/>
    </source>
</evidence>
<sequence>MWYIWFFIVVIVSGQNVTGPITQDFQDWLNRNGYAQDDFVRADLGNAGSYGGRKNSSDKIAKEPVIFIHGNSDSALNSKSTGGVMSIATGWTNSINYFLSKEYQSRELYATSWGNTNAMEASQRTHDCATLTRLRRFLEAVLAYTNATKIDIIAHSMGVTLGRKLVQGGLVTGGNCDLGKSLESYVDTFVGLAGANYGLCNCMGGSQQTCNKQNGFWPGDSCGQNLYTCSINPPLYPCSNPTYSAYLTSLNNNPIKIASYVYSAWSQDDDLIMFKDLVWGRPTSLIPNSTAQKVYSKLTHMQTKENTAADQYNMVVQHTI</sequence>